<protein>
    <recommendedName>
        <fullName evidence="5">Lipoprotein</fullName>
    </recommendedName>
</protein>
<dbReference type="RefSeq" id="WP_337717634.1">
    <property type="nucleotide sequence ID" value="NZ_JBBEUB010000009.1"/>
</dbReference>
<sequence length="178" mass="20036">MKTKIILLISLIILAGCGSRKSAIDTYKANVSIKDKVAIKGDSTEKTSTVLDEKERAKFNDQKDIVKKDIKTEVKEVFQDGKLTERTTTTTISDLLDKSNSQYKGARDVKATTLKDVARSIESTATKVVDSLIKSKNKKVEADKSFVNNIGGWPMIVFISLFIFVLAAIWFWWQKRKK</sequence>
<keyword evidence="2" id="KW-0732">Signal</keyword>
<comment type="caution">
    <text evidence="3">The sequence shown here is derived from an EMBL/GenBank/DDBJ whole genome shotgun (WGS) entry which is preliminary data.</text>
</comment>
<keyword evidence="1" id="KW-0812">Transmembrane</keyword>
<organism evidence="3 4">
    <name type="scientific">Pedobacter panaciterrae</name>
    <dbReference type="NCBI Taxonomy" id="363849"/>
    <lineage>
        <taxon>Bacteria</taxon>
        <taxon>Pseudomonadati</taxon>
        <taxon>Bacteroidota</taxon>
        <taxon>Sphingobacteriia</taxon>
        <taxon>Sphingobacteriales</taxon>
        <taxon>Sphingobacteriaceae</taxon>
        <taxon>Pedobacter</taxon>
    </lineage>
</organism>
<evidence type="ECO:0000313" key="3">
    <source>
        <dbReference type="EMBL" id="MEJ2905106.1"/>
    </source>
</evidence>
<evidence type="ECO:0008006" key="5">
    <source>
        <dbReference type="Google" id="ProtNLM"/>
    </source>
</evidence>
<dbReference type="Proteomes" id="UP001378956">
    <property type="component" value="Unassembled WGS sequence"/>
</dbReference>
<proteinExistence type="predicted"/>
<keyword evidence="1" id="KW-0472">Membrane</keyword>
<keyword evidence="1" id="KW-1133">Transmembrane helix</keyword>
<evidence type="ECO:0000256" key="2">
    <source>
        <dbReference type="SAM" id="SignalP"/>
    </source>
</evidence>
<gene>
    <name evidence="3" type="ORF">WAE58_21855</name>
</gene>
<evidence type="ECO:0000256" key="1">
    <source>
        <dbReference type="SAM" id="Phobius"/>
    </source>
</evidence>
<feature type="chain" id="PRO_5045884578" description="Lipoprotein" evidence="2">
    <location>
        <begin position="23"/>
        <end position="178"/>
    </location>
</feature>
<accession>A0ABU8NSL1</accession>
<dbReference type="PROSITE" id="PS51257">
    <property type="entry name" value="PROKAR_LIPOPROTEIN"/>
    <property type="match status" value="1"/>
</dbReference>
<feature type="signal peptide" evidence="2">
    <location>
        <begin position="1"/>
        <end position="22"/>
    </location>
</feature>
<keyword evidence="4" id="KW-1185">Reference proteome</keyword>
<dbReference type="EMBL" id="JBBEUB010000009">
    <property type="protein sequence ID" value="MEJ2905106.1"/>
    <property type="molecule type" value="Genomic_DNA"/>
</dbReference>
<evidence type="ECO:0000313" key="4">
    <source>
        <dbReference type="Proteomes" id="UP001378956"/>
    </source>
</evidence>
<reference evidence="3 4" key="1">
    <citation type="submission" date="2024-03" db="EMBL/GenBank/DDBJ databases">
        <title>Sequence of Lycoming College Course Isolates.</title>
        <authorList>
            <person name="Plotts O."/>
            <person name="Newman J."/>
        </authorList>
    </citation>
    <scope>NUCLEOTIDE SEQUENCE [LARGE SCALE GENOMIC DNA]</scope>
    <source>
        <strain evidence="3 4">CJB-3</strain>
    </source>
</reference>
<feature type="transmembrane region" description="Helical" evidence="1">
    <location>
        <begin position="153"/>
        <end position="173"/>
    </location>
</feature>
<name>A0ABU8NSL1_9SPHI</name>